<evidence type="ECO:0000259" key="11">
    <source>
        <dbReference type="PROSITE" id="PS50071"/>
    </source>
</evidence>
<dbReference type="PANTHER" id="PTHR24340">
    <property type="entry name" value="HOMEOBOX PROTEIN NKX"/>
    <property type="match status" value="1"/>
</dbReference>
<dbReference type="OrthoDB" id="6159439at2759"/>
<organism evidence="12 13">
    <name type="scientific">Menidia menidia</name>
    <name type="common">Atlantic silverside</name>
    <dbReference type="NCBI Taxonomy" id="238744"/>
    <lineage>
        <taxon>Eukaryota</taxon>
        <taxon>Metazoa</taxon>
        <taxon>Chordata</taxon>
        <taxon>Craniata</taxon>
        <taxon>Vertebrata</taxon>
        <taxon>Euteleostomi</taxon>
        <taxon>Actinopterygii</taxon>
        <taxon>Neopterygii</taxon>
        <taxon>Teleostei</taxon>
        <taxon>Neoteleostei</taxon>
        <taxon>Acanthomorphata</taxon>
        <taxon>Ovalentaria</taxon>
        <taxon>Atherinomorphae</taxon>
        <taxon>Atheriniformes</taxon>
        <taxon>Atherinopsidae</taxon>
        <taxon>Menidiinae</taxon>
        <taxon>Menidia</taxon>
    </lineage>
</organism>
<sequence>MTKSFSSFSIKDILTPRDASGKPGTPGPGARCRQERSARAGCEERIFPDRLSPDISVNTVQCEAWTLQTAGDPTENREGAADRDSNLCVGRIKHQNSQLDEGEVRSHPDTGSDEGRFGAAGLKKRSRAAFSHAQVHELERRFSSQRYLSGPERAHLAGALKLTETQVKIWFQNRRYKTKRRQMASEQTALSSPKTVAVKVLVRDEQRHFQLRDGGALPVAVPLYQGYQCFPQLHYCYPPWGLDCTSCAGMLFGDT</sequence>
<evidence type="ECO:0000256" key="1">
    <source>
        <dbReference type="ARBA" id="ARBA00004123"/>
    </source>
</evidence>
<dbReference type="InterPro" id="IPR050394">
    <property type="entry name" value="Homeobox_NK-like"/>
</dbReference>
<dbReference type="Gene3D" id="1.10.10.60">
    <property type="entry name" value="Homeodomain-like"/>
    <property type="match status" value="1"/>
</dbReference>
<dbReference type="PANTHER" id="PTHR24340:SF34">
    <property type="entry name" value="HOMEOBOX PROTEIN NKX-3.2"/>
    <property type="match status" value="1"/>
</dbReference>
<keyword evidence="4 8" id="KW-0238">DNA-binding</keyword>
<evidence type="ECO:0000313" key="13">
    <source>
        <dbReference type="Proteomes" id="UP000677803"/>
    </source>
</evidence>
<evidence type="ECO:0000256" key="10">
    <source>
        <dbReference type="SAM" id="MobiDB-lite"/>
    </source>
</evidence>
<evidence type="ECO:0000256" key="2">
    <source>
        <dbReference type="ARBA" id="ARBA00022473"/>
    </source>
</evidence>
<keyword evidence="5 8" id="KW-0371">Homeobox</keyword>
<comment type="caution">
    <text evidence="12">The sequence shown here is derived from an EMBL/GenBank/DDBJ whole genome shotgun (WGS) entry which is preliminary data.</text>
</comment>
<dbReference type="Pfam" id="PF00046">
    <property type="entry name" value="Homeodomain"/>
    <property type="match status" value="1"/>
</dbReference>
<name>A0A8S4C0A3_9TELE</name>
<dbReference type="InterPro" id="IPR001356">
    <property type="entry name" value="HD"/>
</dbReference>
<dbReference type="PRINTS" id="PR00024">
    <property type="entry name" value="HOMEOBOX"/>
</dbReference>
<keyword evidence="2" id="KW-0217">Developmental protein</keyword>
<feature type="region of interest" description="Disordered" evidence="10">
    <location>
        <begin position="96"/>
        <end position="118"/>
    </location>
</feature>
<keyword evidence="7 8" id="KW-0539">Nucleus</keyword>
<feature type="region of interest" description="Disordered" evidence="10">
    <location>
        <begin position="1"/>
        <end position="37"/>
    </location>
</feature>
<dbReference type="PROSITE" id="PS50071">
    <property type="entry name" value="HOMEOBOX_2"/>
    <property type="match status" value="1"/>
</dbReference>
<keyword evidence="3" id="KW-0805">Transcription regulation</keyword>
<comment type="subcellular location">
    <subcellularLocation>
        <location evidence="1 8 9">Nucleus</location>
    </subcellularLocation>
</comment>
<reference evidence="12" key="1">
    <citation type="submission" date="2021-05" db="EMBL/GenBank/DDBJ databases">
        <authorList>
            <person name="Tigano A."/>
        </authorList>
    </citation>
    <scope>NUCLEOTIDE SEQUENCE</scope>
</reference>
<evidence type="ECO:0000313" key="12">
    <source>
        <dbReference type="EMBL" id="CAG6017197.1"/>
    </source>
</evidence>
<dbReference type="GO" id="GO:0000978">
    <property type="term" value="F:RNA polymerase II cis-regulatory region sequence-specific DNA binding"/>
    <property type="evidence" value="ECO:0007669"/>
    <property type="project" value="TreeGrafter"/>
</dbReference>
<gene>
    <name evidence="12" type="ORF">MMEN_LOCUS20640</name>
</gene>
<evidence type="ECO:0000256" key="5">
    <source>
        <dbReference type="ARBA" id="ARBA00023155"/>
    </source>
</evidence>
<dbReference type="EMBL" id="CAJRST010039999">
    <property type="protein sequence ID" value="CAG6017197.1"/>
    <property type="molecule type" value="Genomic_DNA"/>
</dbReference>
<dbReference type="InterPro" id="IPR009057">
    <property type="entry name" value="Homeodomain-like_sf"/>
</dbReference>
<evidence type="ECO:0000256" key="7">
    <source>
        <dbReference type="ARBA" id="ARBA00023242"/>
    </source>
</evidence>
<dbReference type="GO" id="GO:0000981">
    <property type="term" value="F:DNA-binding transcription factor activity, RNA polymerase II-specific"/>
    <property type="evidence" value="ECO:0007669"/>
    <property type="project" value="InterPro"/>
</dbReference>
<dbReference type="SUPFAM" id="SSF46689">
    <property type="entry name" value="Homeodomain-like"/>
    <property type="match status" value="1"/>
</dbReference>
<dbReference type="CDD" id="cd00086">
    <property type="entry name" value="homeodomain"/>
    <property type="match status" value="1"/>
</dbReference>
<keyword evidence="6" id="KW-0804">Transcription</keyword>
<keyword evidence="13" id="KW-1185">Reference proteome</keyword>
<proteinExistence type="predicted"/>
<protein>
    <submittedName>
        <fullName evidence="12">(Atlantic silverside) hypothetical protein</fullName>
    </submittedName>
</protein>
<feature type="DNA-binding region" description="Homeobox" evidence="8">
    <location>
        <begin position="123"/>
        <end position="182"/>
    </location>
</feature>
<dbReference type="GO" id="GO:0030154">
    <property type="term" value="P:cell differentiation"/>
    <property type="evidence" value="ECO:0007669"/>
    <property type="project" value="TreeGrafter"/>
</dbReference>
<feature type="domain" description="Homeobox" evidence="11">
    <location>
        <begin position="121"/>
        <end position="181"/>
    </location>
</feature>
<evidence type="ECO:0000256" key="9">
    <source>
        <dbReference type="RuleBase" id="RU000682"/>
    </source>
</evidence>
<dbReference type="InterPro" id="IPR017970">
    <property type="entry name" value="Homeobox_CS"/>
</dbReference>
<evidence type="ECO:0000256" key="3">
    <source>
        <dbReference type="ARBA" id="ARBA00023015"/>
    </source>
</evidence>
<dbReference type="SMART" id="SM00389">
    <property type="entry name" value="HOX"/>
    <property type="match status" value="1"/>
</dbReference>
<evidence type="ECO:0000256" key="8">
    <source>
        <dbReference type="PROSITE-ProRule" id="PRU00108"/>
    </source>
</evidence>
<dbReference type="InterPro" id="IPR020479">
    <property type="entry name" value="HD_metazoa"/>
</dbReference>
<dbReference type="AlphaFoldDB" id="A0A8S4C0A3"/>
<dbReference type="PROSITE" id="PS00027">
    <property type="entry name" value="HOMEOBOX_1"/>
    <property type="match status" value="1"/>
</dbReference>
<evidence type="ECO:0000256" key="4">
    <source>
        <dbReference type="ARBA" id="ARBA00023125"/>
    </source>
</evidence>
<accession>A0A8S4C0A3</accession>
<dbReference type="Proteomes" id="UP000677803">
    <property type="component" value="Unassembled WGS sequence"/>
</dbReference>
<evidence type="ECO:0000256" key="6">
    <source>
        <dbReference type="ARBA" id="ARBA00023163"/>
    </source>
</evidence>
<feature type="compositionally biased region" description="Basic and acidic residues" evidence="10">
    <location>
        <begin position="102"/>
        <end position="116"/>
    </location>
</feature>
<dbReference type="GO" id="GO:0005634">
    <property type="term" value="C:nucleus"/>
    <property type="evidence" value="ECO:0007669"/>
    <property type="project" value="UniProtKB-SubCell"/>
</dbReference>